<dbReference type="Pfam" id="PF02654">
    <property type="entry name" value="CobS"/>
    <property type="match status" value="1"/>
</dbReference>
<comment type="catalytic activity">
    <reaction evidence="18 19">
        <text>alpha-ribazole 5'-phosphate + adenosylcob(III)inamide-GDP = adenosylcob(III)alamin 5'-phosphate + GMP + H(+)</text>
        <dbReference type="Rhea" id="RHEA:23560"/>
        <dbReference type="ChEBI" id="CHEBI:15378"/>
        <dbReference type="ChEBI" id="CHEBI:57918"/>
        <dbReference type="ChEBI" id="CHEBI:58115"/>
        <dbReference type="ChEBI" id="CHEBI:60487"/>
        <dbReference type="ChEBI" id="CHEBI:60493"/>
        <dbReference type="EC" id="2.7.8.26"/>
    </reaction>
</comment>
<evidence type="ECO:0000256" key="18">
    <source>
        <dbReference type="ARBA" id="ARBA00049504"/>
    </source>
</evidence>
<keyword evidence="21" id="KW-1185">Reference proteome</keyword>
<dbReference type="HAMAP" id="MF_00719">
    <property type="entry name" value="CobS"/>
    <property type="match status" value="1"/>
</dbReference>
<evidence type="ECO:0000256" key="15">
    <source>
        <dbReference type="ARBA" id="ARBA00032605"/>
    </source>
</evidence>
<evidence type="ECO:0000256" key="16">
    <source>
        <dbReference type="ARBA" id="ARBA00032853"/>
    </source>
</evidence>
<evidence type="ECO:0000256" key="6">
    <source>
        <dbReference type="ARBA" id="ARBA00015850"/>
    </source>
</evidence>
<comment type="function">
    <text evidence="14 19">Joins adenosylcobinamide-GDP and alpha-ribazole to generate adenosylcobalamin (Ado-cobalamin). Also synthesizes adenosylcobalamin 5'-phosphate from adenosylcobinamide-GDP and alpha-ribazole 5'-phosphate.</text>
</comment>
<feature type="transmembrane region" description="Helical" evidence="19">
    <location>
        <begin position="102"/>
        <end position="124"/>
    </location>
</feature>
<evidence type="ECO:0000256" key="9">
    <source>
        <dbReference type="ARBA" id="ARBA00022679"/>
    </source>
</evidence>
<feature type="transmembrane region" description="Helical" evidence="19">
    <location>
        <begin position="160"/>
        <end position="184"/>
    </location>
</feature>
<feature type="transmembrane region" description="Helical" evidence="19">
    <location>
        <begin position="130"/>
        <end position="148"/>
    </location>
</feature>
<feature type="transmembrane region" description="Helical" evidence="19">
    <location>
        <begin position="220"/>
        <end position="238"/>
    </location>
</feature>
<dbReference type="PANTHER" id="PTHR34148:SF1">
    <property type="entry name" value="ADENOSYLCOBINAMIDE-GDP RIBAZOLETRANSFERASE"/>
    <property type="match status" value="1"/>
</dbReference>
<feature type="transmembrane region" description="Helical" evidence="19">
    <location>
        <begin position="56"/>
        <end position="81"/>
    </location>
</feature>
<keyword evidence="12 19" id="KW-1133">Transmembrane helix</keyword>
<gene>
    <name evidence="19" type="primary">cobS</name>
    <name evidence="20" type="ORF">FB460_1347</name>
</gene>
<feature type="transmembrane region" description="Helical" evidence="19">
    <location>
        <begin position="190"/>
        <end position="208"/>
    </location>
</feature>
<dbReference type="UniPathway" id="UPA00148">
    <property type="reaction ID" value="UER00238"/>
</dbReference>
<dbReference type="GO" id="GO:0051073">
    <property type="term" value="F:adenosylcobinamide-GDP ribazoletransferase activity"/>
    <property type="evidence" value="ECO:0007669"/>
    <property type="project" value="UniProtKB-UniRule"/>
</dbReference>
<dbReference type="EC" id="2.7.8.26" evidence="5 19"/>
<dbReference type="GO" id="GO:0008818">
    <property type="term" value="F:cobalamin 5'-phosphate synthase activity"/>
    <property type="evidence" value="ECO:0007669"/>
    <property type="project" value="UniProtKB-UniRule"/>
</dbReference>
<evidence type="ECO:0000256" key="1">
    <source>
        <dbReference type="ARBA" id="ARBA00001946"/>
    </source>
</evidence>
<dbReference type="InterPro" id="IPR003805">
    <property type="entry name" value="CobS"/>
</dbReference>
<evidence type="ECO:0000256" key="5">
    <source>
        <dbReference type="ARBA" id="ARBA00013200"/>
    </source>
</evidence>
<evidence type="ECO:0000256" key="10">
    <source>
        <dbReference type="ARBA" id="ARBA00022692"/>
    </source>
</evidence>
<comment type="caution">
    <text evidence="20">The sequence shown here is derived from an EMBL/GenBank/DDBJ whole genome shotgun (WGS) entry which is preliminary data.</text>
</comment>
<comment type="cofactor">
    <cofactor evidence="1 19">
        <name>Mg(2+)</name>
        <dbReference type="ChEBI" id="CHEBI:18420"/>
    </cofactor>
</comment>
<evidence type="ECO:0000256" key="13">
    <source>
        <dbReference type="ARBA" id="ARBA00023136"/>
    </source>
</evidence>
<comment type="similarity">
    <text evidence="4 19">Belongs to the CobS family.</text>
</comment>
<name>A0A542ZT44_9ACTN</name>
<evidence type="ECO:0000256" key="2">
    <source>
        <dbReference type="ARBA" id="ARBA00004651"/>
    </source>
</evidence>
<dbReference type="EMBL" id="VFOR01000001">
    <property type="protein sequence ID" value="TQL63532.1"/>
    <property type="molecule type" value="Genomic_DNA"/>
</dbReference>
<evidence type="ECO:0000313" key="21">
    <source>
        <dbReference type="Proteomes" id="UP000316196"/>
    </source>
</evidence>
<dbReference type="AlphaFoldDB" id="A0A542ZT44"/>
<evidence type="ECO:0000313" key="20">
    <source>
        <dbReference type="EMBL" id="TQL63532.1"/>
    </source>
</evidence>
<proteinExistence type="inferred from homology"/>
<feature type="transmembrane region" description="Helical" evidence="19">
    <location>
        <begin position="28"/>
        <end position="50"/>
    </location>
</feature>
<keyword evidence="9 19" id="KW-0808">Transferase</keyword>
<evidence type="ECO:0000256" key="4">
    <source>
        <dbReference type="ARBA" id="ARBA00010561"/>
    </source>
</evidence>
<keyword evidence="8 19" id="KW-0169">Cobalamin biosynthesis</keyword>
<keyword evidence="11 19" id="KW-0460">Magnesium</keyword>
<evidence type="ECO:0000256" key="19">
    <source>
        <dbReference type="HAMAP-Rule" id="MF_00719"/>
    </source>
</evidence>
<keyword evidence="10 19" id="KW-0812">Transmembrane</keyword>
<protein>
    <recommendedName>
        <fullName evidence="6 19">Adenosylcobinamide-GDP ribazoletransferase</fullName>
        <ecNumber evidence="5 19">2.7.8.26</ecNumber>
    </recommendedName>
    <alternativeName>
        <fullName evidence="16 19">Cobalamin synthase</fullName>
    </alternativeName>
    <alternativeName>
        <fullName evidence="15 19">Cobalamin-5'-phosphate synthase</fullName>
    </alternativeName>
</protein>
<evidence type="ECO:0000256" key="12">
    <source>
        <dbReference type="ARBA" id="ARBA00022989"/>
    </source>
</evidence>
<evidence type="ECO:0000256" key="14">
    <source>
        <dbReference type="ARBA" id="ARBA00025228"/>
    </source>
</evidence>
<evidence type="ECO:0000256" key="8">
    <source>
        <dbReference type="ARBA" id="ARBA00022573"/>
    </source>
</evidence>
<keyword evidence="13 19" id="KW-0472">Membrane</keyword>
<keyword evidence="7 19" id="KW-1003">Cell membrane</keyword>
<sequence length="239" mass="24164">MTPLKWAVATFTVIPVGNFDPDRRAAGAAMALAPLAVLPLAVTVVGMTFLPLPPTVLAVLIVAALAIGTRAMHLDAVADVADALGGGWTPQRATEILHRGDMGPMGAVALALCLMAQVASLAHILPGDSWAAVGAAVLVSRCAVVIVCRHGVRPMPASRLGALVAGSVHPALALAVLMAGTALLALVNPWAVVVTIMAWLAVAGLVAVTSSRFDGVNGDVMGAAIELAFTVLLVGWTAL</sequence>
<evidence type="ECO:0000256" key="3">
    <source>
        <dbReference type="ARBA" id="ARBA00004663"/>
    </source>
</evidence>
<accession>A0A542ZT44</accession>
<reference evidence="20 21" key="1">
    <citation type="submission" date="2019-06" db="EMBL/GenBank/DDBJ databases">
        <title>Sequencing the genomes of 1000 actinobacteria strains.</title>
        <authorList>
            <person name="Klenk H.-P."/>
        </authorList>
    </citation>
    <scope>NUCLEOTIDE SEQUENCE [LARGE SCALE GENOMIC DNA]</scope>
    <source>
        <strain evidence="20 21">DSM 8251</strain>
    </source>
</reference>
<comment type="subcellular location">
    <subcellularLocation>
        <location evidence="2 19">Cell membrane</location>
        <topology evidence="2 19">Multi-pass membrane protein</topology>
    </subcellularLocation>
</comment>
<dbReference type="GO" id="GO:0009236">
    <property type="term" value="P:cobalamin biosynthetic process"/>
    <property type="evidence" value="ECO:0007669"/>
    <property type="project" value="UniProtKB-UniRule"/>
</dbReference>
<dbReference type="GO" id="GO:0005886">
    <property type="term" value="C:plasma membrane"/>
    <property type="evidence" value="ECO:0007669"/>
    <property type="project" value="UniProtKB-SubCell"/>
</dbReference>
<evidence type="ECO:0000256" key="7">
    <source>
        <dbReference type="ARBA" id="ARBA00022475"/>
    </source>
</evidence>
<organism evidence="20 21">
    <name type="scientific">Propioniferax innocua</name>
    <dbReference type="NCBI Taxonomy" id="1753"/>
    <lineage>
        <taxon>Bacteria</taxon>
        <taxon>Bacillati</taxon>
        <taxon>Actinomycetota</taxon>
        <taxon>Actinomycetes</taxon>
        <taxon>Propionibacteriales</taxon>
        <taxon>Propionibacteriaceae</taxon>
        <taxon>Propioniferax</taxon>
    </lineage>
</organism>
<comment type="pathway">
    <text evidence="3 19">Cofactor biosynthesis; adenosylcobalamin biosynthesis; adenosylcobalamin from cob(II)yrinate a,c-diamide: step 7/7.</text>
</comment>
<dbReference type="PANTHER" id="PTHR34148">
    <property type="entry name" value="ADENOSYLCOBINAMIDE-GDP RIBAZOLETRANSFERASE"/>
    <property type="match status" value="1"/>
</dbReference>
<comment type="catalytic activity">
    <reaction evidence="17 19">
        <text>alpha-ribazole + adenosylcob(III)inamide-GDP = adenosylcob(III)alamin + GMP + H(+)</text>
        <dbReference type="Rhea" id="RHEA:16049"/>
        <dbReference type="ChEBI" id="CHEBI:10329"/>
        <dbReference type="ChEBI" id="CHEBI:15378"/>
        <dbReference type="ChEBI" id="CHEBI:18408"/>
        <dbReference type="ChEBI" id="CHEBI:58115"/>
        <dbReference type="ChEBI" id="CHEBI:60487"/>
        <dbReference type="EC" id="2.7.8.26"/>
    </reaction>
</comment>
<evidence type="ECO:0000256" key="11">
    <source>
        <dbReference type="ARBA" id="ARBA00022842"/>
    </source>
</evidence>
<dbReference type="RefSeq" id="WP_170209978.1">
    <property type="nucleotide sequence ID" value="NZ_BAAAMD010000002.1"/>
</dbReference>
<dbReference type="Proteomes" id="UP000316196">
    <property type="component" value="Unassembled WGS sequence"/>
</dbReference>
<evidence type="ECO:0000256" key="17">
    <source>
        <dbReference type="ARBA" id="ARBA00048623"/>
    </source>
</evidence>